<name>A0A433WJ07_9BACT</name>
<keyword evidence="9" id="KW-1185">Reference proteome</keyword>
<comment type="caution">
    <text evidence="8">The sequence shown here is derived from an EMBL/GenBank/DDBJ whole genome shotgun (WGS) entry which is preliminary data.</text>
</comment>
<evidence type="ECO:0000259" key="6">
    <source>
        <dbReference type="Pfam" id="PF07980"/>
    </source>
</evidence>
<comment type="similarity">
    <text evidence="2">Belongs to the SusD family.</text>
</comment>
<dbReference type="Pfam" id="PF14322">
    <property type="entry name" value="SusD-like_3"/>
    <property type="match status" value="1"/>
</dbReference>
<reference evidence="8" key="1">
    <citation type="submission" date="2020-05" db="EMBL/GenBank/DDBJ databases">
        <title>Chitinophaga laudate sp. nov., isolated from a tropical peat swamp.</title>
        <authorList>
            <person name="Goh C.B.S."/>
            <person name="Lee M.S."/>
            <person name="Parimannan S."/>
            <person name="Pasbakhsh P."/>
            <person name="Yule C.M."/>
            <person name="Rajandas H."/>
            <person name="Loke S."/>
            <person name="Croft L."/>
            <person name="Tan J.B.L."/>
        </authorList>
    </citation>
    <scope>NUCLEOTIDE SEQUENCE</scope>
    <source>
        <strain evidence="8">Mgbs1</strain>
    </source>
</reference>
<dbReference type="RefSeq" id="WP_127037956.1">
    <property type="nucleotide sequence ID" value="NZ_JAABOK010000012.1"/>
</dbReference>
<comment type="subcellular location">
    <subcellularLocation>
        <location evidence="1">Cell outer membrane</location>
    </subcellularLocation>
</comment>
<proteinExistence type="inferred from homology"/>
<dbReference type="GO" id="GO:0009279">
    <property type="term" value="C:cell outer membrane"/>
    <property type="evidence" value="ECO:0007669"/>
    <property type="project" value="UniProtKB-SubCell"/>
</dbReference>
<dbReference type="SUPFAM" id="SSF48452">
    <property type="entry name" value="TPR-like"/>
    <property type="match status" value="1"/>
</dbReference>
<evidence type="ECO:0000256" key="2">
    <source>
        <dbReference type="ARBA" id="ARBA00006275"/>
    </source>
</evidence>
<evidence type="ECO:0000256" key="1">
    <source>
        <dbReference type="ARBA" id="ARBA00004442"/>
    </source>
</evidence>
<dbReference type="PROSITE" id="PS51257">
    <property type="entry name" value="PROKAR_LIPOPROTEIN"/>
    <property type="match status" value="1"/>
</dbReference>
<dbReference type="Proteomes" id="UP000281028">
    <property type="component" value="Unassembled WGS sequence"/>
</dbReference>
<accession>A0A433WJ07</accession>
<dbReference type="AlphaFoldDB" id="A0A433WJ07"/>
<keyword evidence="3" id="KW-0732">Signal</keyword>
<dbReference type="InterPro" id="IPR033985">
    <property type="entry name" value="SusD-like_N"/>
</dbReference>
<keyword evidence="5" id="KW-0998">Cell outer membrane</keyword>
<sequence length="470" mass="53583">MKKHIYIVVILSLLAGATSCKKWLDVKPRDKVVEDDLFSSEAGFLTALNGVYLNMCDSTSYGMEMTMRFTEVLGQRYKIASDHYLYQVNNYQYKEPAVQQRISSVWRSAYANVANLNVLIDKANARRNVLSVNHYNWIKGEAMALRAFLQFDILRLFGPVYSKDSSLRCIPYYTTFSTQYNPLLKGSEAMVKILNDLDSAAILLKDEPVVTGNTDGTGWGSRRLRMNYYAVKALTARACLYRGDKASALQQAKEVIRQADVLFPFVKLNAIVGEVKNPDRVFSTELIFALRDLRLNSTYRRLFDPALPEITILYTAQSRLTTEFESNTNDYRYGNMWMQPGSNQKSYRCFYKYADVEEFSKPFRNLIPLIRVSEMYFIAAECEPDPAAALAYLNMVRKNRGISDAPPTAAMNTELQKDYRREFYGEGQMFFWYKRNATGSVPAGSGSGNVAMTASQYVVPLPDSETQYRD</sequence>
<evidence type="ECO:0000256" key="5">
    <source>
        <dbReference type="ARBA" id="ARBA00023237"/>
    </source>
</evidence>
<dbReference type="EMBL" id="RIAR02000001">
    <property type="protein sequence ID" value="NSL88857.1"/>
    <property type="molecule type" value="Genomic_DNA"/>
</dbReference>
<protein>
    <submittedName>
        <fullName evidence="8">RagB/SusD family nutrient uptake outer membrane protein</fullName>
    </submittedName>
</protein>
<evidence type="ECO:0000313" key="9">
    <source>
        <dbReference type="Proteomes" id="UP000281028"/>
    </source>
</evidence>
<feature type="domain" description="SusD-like N-terminal" evidence="7">
    <location>
        <begin position="22"/>
        <end position="208"/>
    </location>
</feature>
<keyword evidence="4" id="KW-0472">Membrane</keyword>
<evidence type="ECO:0000256" key="4">
    <source>
        <dbReference type="ARBA" id="ARBA00023136"/>
    </source>
</evidence>
<dbReference type="InterPro" id="IPR012944">
    <property type="entry name" value="SusD_RagB_dom"/>
</dbReference>
<dbReference type="OrthoDB" id="1097962at2"/>
<evidence type="ECO:0000313" key="8">
    <source>
        <dbReference type="EMBL" id="NSL88857.1"/>
    </source>
</evidence>
<evidence type="ECO:0000256" key="3">
    <source>
        <dbReference type="ARBA" id="ARBA00022729"/>
    </source>
</evidence>
<organism evidence="8 9">
    <name type="scientific">Chitinophaga solisilvae</name>
    <dbReference type="NCBI Taxonomy" id="1233460"/>
    <lineage>
        <taxon>Bacteria</taxon>
        <taxon>Pseudomonadati</taxon>
        <taxon>Bacteroidota</taxon>
        <taxon>Chitinophagia</taxon>
        <taxon>Chitinophagales</taxon>
        <taxon>Chitinophagaceae</taxon>
        <taxon>Chitinophaga</taxon>
    </lineage>
</organism>
<evidence type="ECO:0000259" key="7">
    <source>
        <dbReference type="Pfam" id="PF14322"/>
    </source>
</evidence>
<dbReference type="InterPro" id="IPR011990">
    <property type="entry name" value="TPR-like_helical_dom_sf"/>
</dbReference>
<gene>
    <name evidence="8" type="ORF">ECE50_018595</name>
</gene>
<dbReference type="Gene3D" id="1.25.40.390">
    <property type="match status" value="1"/>
</dbReference>
<dbReference type="Pfam" id="PF07980">
    <property type="entry name" value="SusD_RagB"/>
    <property type="match status" value="1"/>
</dbReference>
<feature type="domain" description="RagB/SusD" evidence="6">
    <location>
        <begin position="317"/>
        <end position="437"/>
    </location>
</feature>